<dbReference type="EMBL" id="JABCIY010000194">
    <property type="protein sequence ID" value="KAF7189181.1"/>
    <property type="molecule type" value="Genomic_DNA"/>
</dbReference>
<comment type="caution">
    <text evidence="2">The sequence shown here is derived from an EMBL/GenBank/DDBJ whole genome shotgun (WGS) entry which is preliminary data.</text>
</comment>
<feature type="region of interest" description="Disordered" evidence="1">
    <location>
        <begin position="1"/>
        <end position="24"/>
    </location>
</feature>
<organism evidence="2 3">
    <name type="scientific">Pseudocercospora fuligena</name>
    <dbReference type="NCBI Taxonomy" id="685502"/>
    <lineage>
        <taxon>Eukaryota</taxon>
        <taxon>Fungi</taxon>
        <taxon>Dikarya</taxon>
        <taxon>Ascomycota</taxon>
        <taxon>Pezizomycotina</taxon>
        <taxon>Dothideomycetes</taxon>
        <taxon>Dothideomycetidae</taxon>
        <taxon>Mycosphaerellales</taxon>
        <taxon>Mycosphaerellaceae</taxon>
        <taxon>Pseudocercospora</taxon>
    </lineage>
</organism>
<accession>A0A8H6RAU1</accession>
<sequence>MACSGNERGKLKIAGSLSSPDTSGTFSKSVLFTLAPLLEGEKLILQNELSWTLQPPLLCPIENKCGIFLCSFSCYNSLGAHRHPFPSLHSNFHIELQSLCRAAPCVK</sequence>
<keyword evidence="3" id="KW-1185">Reference proteome</keyword>
<dbReference type="OrthoDB" id="10681489at2759"/>
<evidence type="ECO:0000313" key="2">
    <source>
        <dbReference type="EMBL" id="KAF7189181.1"/>
    </source>
</evidence>
<dbReference type="Proteomes" id="UP000660729">
    <property type="component" value="Unassembled WGS sequence"/>
</dbReference>
<evidence type="ECO:0000313" key="3">
    <source>
        <dbReference type="Proteomes" id="UP000660729"/>
    </source>
</evidence>
<evidence type="ECO:0000256" key="1">
    <source>
        <dbReference type="SAM" id="MobiDB-lite"/>
    </source>
</evidence>
<name>A0A8H6RAU1_9PEZI</name>
<reference evidence="2" key="1">
    <citation type="submission" date="2020-04" db="EMBL/GenBank/DDBJ databases">
        <title>Draft genome resource of the tomato pathogen Pseudocercospora fuligena.</title>
        <authorList>
            <person name="Zaccaron A."/>
        </authorList>
    </citation>
    <scope>NUCLEOTIDE SEQUENCE</scope>
    <source>
        <strain evidence="2">PF001</strain>
    </source>
</reference>
<dbReference type="AlphaFoldDB" id="A0A8H6RAU1"/>
<gene>
    <name evidence="2" type="ORF">HII31_09603</name>
</gene>
<protein>
    <submittedName>
        <fullName evidence="2">Uncharacterized protein</fullName>
    </submittedName>
</protein>
<proteinExistence type="predicted"/>